<accession>A0A4R2H9C4</accession>
<sequence>MVTARTVLQEQFQNSCSHLDRVLAGIQDVEFFWEPVAHCWTVHDRSERRAAHADGAGRWVIDYEVPEPSPGPVTTIAWRTVHIGAVNYLYWDYAFGPATATFDLEMPGDAGSAIAWLRGSQRPLAEALSELSDDDALDEQVATNWGASWPVSRIFMTLVNEQVHHGAEISLLRDLYRNRATLGTATGAAT</sequence>
<dbReference type="AlphaFoldDB" id="A0A4R2H9C4"/>
<dbReference type="OrthoDB" id="5022306at2"/>
<dbReference type="Gene3D" id="1.20.120.450">
    <property type="entry name" value="dinb family like domain"/>
    <property type="match status" value="1"/>
</dbReference>
<dbReference type="SUPFAM" id="SSF109854">
    <property type="entry name" value="DinB/YfiT-like putative metalloenzymes"/>
    <property type="match status" value="1"/>
</dbReference>
<evidence type="ECO:0000259" key="1">
    <source>
        <dbReference type="Pfam" id="PF12867"/>
    </source>
</evidence>
<dbReference type="InterPro" id="IPR024775">
    <property type="entry name" value="DinB-like"/>
</dbReference>
<dbReference type="EMBL" id="SLWN01000010">
    <property type="protein sequence ID" value="TCO22350.1"/>
    <property type="molecule type" value="Genomic_DNA"/>
</dbReference>
<name>A0A4R2H9C4_9ACTN</name>
<dbReference type="Proteomes" id="UP000294508">
    <property type="component" value="Unassembled WGS sequence"/>
</dbReference>
<keyword evidence="3" id="KW-1185">Reference proteome</keyword>
<dbReference type="RefSeq" id="WP_132212455.1">
    <property type="nucleotide sequence ID" value="NZ_SLWN01000010.1"/>
</dbReference>
<dbReference type="InterPro" id="IPR034660">
    <property type="entry name" value="DinB/YfiT-like"/>
</dbReference>
<dbReference type="Pfam" id="PF12867">
    <property type="entry name" value="DinB_2"/>
    <property type="match status" value="1"/>
</dbReference>
<reference evidence="2 3" key="1">
    <citation type="journal article" date="2015" name="Stand. Genomic Sci.">
        <title>Genomic Encyclopedia of Bacterial and Archaeal Type Strains, Phase III: the genomes of soil and plant-associated and newly described type strains.</title>
        <authorList>
            <person name="Whitman W.B."/>
            <person name="Woyke T."/>
            <person name="Klenk H.P."/>
            <person name="Zhou Y."/>
            <person name="Lilburn T.G."/>
            <person name="Beck B.J."/>
            <person name="De Vos P."/>
            <person name="Vandamme P."/>
            <person name="Eisen J.A."/>
            <person name="Garrity G."/>
            <person name="Hugenholtz P."/>
            <person name="Kyrpides N.C."/>
        </authorList>
    </citation>
    <scope>NUCLEOTIDE SEQUENCE [LARGE SCALE GENOMIC DNA]</scope>
    <source>
        <strain evidence="2 3">VKM Ac-2572</strain>
    </source>
</reference>
<proteinExistence type="predicted"/>
<gene>
    <name evidence="2" type="ORF">EV652_110336</name>
</gene>
<feature type="domain" description="DinB-like" evidence="1">
    <location>
        <begin position="18"/>
        <end position="169"/>
    </location>
</feature>
<organism evidence="2 3">
    <name type="scientific">Kribbella steppae</name>
    <dbReference type="NCBI Taxonomy" id="2512223"/>
    <lineage>
        <taxon>Bacteria</taxon>
        <taxon>Bacillati</taxon>
        <taxon>Actinomycetota</taxon>
        <taxon>Actinomycetes</taxon>
        <taxon>Propionibacteriales</taxon>
        <taxon>Kribbellaceae</taxon>
        <taxon>Kribbella</taxon>
    </lineage>
</organism>
<evidence type="ECO:0000313" key="2">
    <source>
        <dbReference type="EMBL" id="TCO22350.1"/>
    </source>
</evidence>
<comment type="caution">
    <text evidence="2">The sequence shown here is derived from an EMBL/GenBank/DDBJ whole genome shotgun (WGS) entry which is preliminary data.</text>
</comment>
<evidence type="ECO:0000313" key="3">
    <source>
        <dbReference type="Proteomes" id="UP000294508"/>
    </source>
</evidence>
<protein>
    <submittedName>
        <fullName evidence="2">DinB family protein</fullName>
    </submittedName>
</protein>